<dbReference type="AlphaFoldDB" id="A0AAV8CWX0"/>
<proteinExistence type="predicted"/>
<reference evidence="1" key="1">
    <citation type="submission" date="2022-08" db="EMBL/GenBank/DDBJ databases">
        <authorList>
            <person name="Marques A."/>
        </authorList>
    </citation>
    <scope>NUCLEOTIDE SEQUENCE</scope>
    <source>
        <strain evidence="1">RhyPub2mFocal</strain>
        <tissue evidence="1">Leaves</tissue>
    </source>
</reference>
<organism evidence="1 2">
    <name type="scientific">Rhynchospora pubera</name>
    <dbReference type="NCBI Taxonomy" id="906938"/>
    <lineage>
        <taxon>Eukaryota</taxon>
        <taxon>Viridiplantae</taxon>
        <taxon>Streptophyta</taxon>
        <taxon>Embryophyta</taxon>
        <taxon>Tracheophyta</taxon>
        <taxon>Spermatophyta</taxon>
        <taxon>Magnoliopsida</taxon>
        <taxon>Liliopsida</taxon>
        <taxon>Poales</taxon>
        <taxon>Cyperaceae</taxon>
        <taxon>Cyperoideae</taxon>
        <taxon>Rhynchosporeae</taxon>
        <taxon>Rhynchospora</taxon>
    </lineage>
</organism>
<accession>A0AAV8CWX0</accession>
<gene>
    <name evidence="1" type="ORF">LUZ62_070918</name>
</gene>
<name>A0AAV8CWX0_9POAL</name>
<evidence type="ECO:0000313" key="1">
    <source>
        <dbReference type="EMBL" id="KAJ4760543.1"/>
    </source>
</evidence>
<protein>
    <submittedName>
        <fullName evidence="1">Transcription initiation factor TFIID subunit</fullName>
    </submittedName>
</protein>
<dbReference type="Proteomes" id="UP001140206">
    <property type="component" value="Chromosome 4"/>
</dbReference>
<comment type="caution">
    <text evidence="1">The sequence shown here is derived from an EMBL/GenBank/DDBJ whole genome shotgun (WGS) entry which is preliminary data.</text>
</comment>
<keyword evidence="2" id="KW-1185">Reference proteome</keyword>
<evidence type="ECO:0000313" key="2">
    <source>
        <dbReference type="Proteomes" id="UP001140206"/>
    </source>
</evidence>
<dbReference type="GO" id="GO:0046982">
    <property type="term" value="F:protein heterodimerization activity"/>
    <property type="evidence" value="ECO:0007669"/>
    <property type="project" value="InterPro"/>
</dbReference>
<dbReference type="PANTHER" id="PTHR37604">
    <property type="entry name" value="TRANSCRIPTION INITIATION FACTOR TFIID SUBUNIT"/>
    <property type="match status" value="1"/>
</dbReference>
<sequence length="580" mass="64856">MASALLGEDGRGYDLARRLDGCGAWRAWLGDAAYAHFSHAISSPAAWDFFLSPRAGAGAGAGSVHSTPGRTQIELQLQLRARALLYDKASAALFLSHSHSINDINPNFLQLHGDDVYFSLDEEKEDGNQFQSQSAFNVRHSESDNPAKWPSSWYKQYAEKFRIRHHKLPVGDKEIPKRTPEGMLTYLKLSTVHKRKRQVFKDYNSPGDPISLSDETLFPEFYFPSDCVPDSALPKANLTLKRAKMEFHAVLDNLPGLVNRSPAMIERFGIMPEYYKVGNKYRGNGGEGKHLTEEQGNAIVRKSVVRFMATAGYESTTAGALDVLSEVVSRHVCKLGRSLKILTDGYRKQFSAVDLLKMFLQASGCSIGALSEITKGGNKAGPHQMQQQHSYPLQSQHQNNLLHVQQRQFSHPQMNLVHSQSLAFQHLQQQQQLQQLRHSSSNPNQINSPRGSVMMADSKAHHPLADVKIENTIDAQMDAQSGFGSAFNQRQQQLQQMRLQQQQQMMMGGNNLVQSNNSNNSNNSLIHPGMQQQFKPMQSAQISQLQAQNMYGMRAAPVKVEAFHELVSGENEHNKLPQNK</sequence>
<dbReference type="PANTHER" id="PTHR37604:SF1">
    <property type="entry name" value="TRANSCRIPTION INITIATION FACTOR TFIID SUBUNIT"/>
    <property type="match status" value="1"/>
</dbReference>
<dbReference type="InterPro" id="IPR009072">
    <property type="entry name" value="Histone-fold"/>
</dbReference>
<dbReference type="EMBL" id="JAMFTS010000004">
    <property type="protein sequence ID" value="KAJ4760543.1"/>
    <property type="molecule type" value="Genomic_DNA"/>
</dbReference>
<dbReference type="Gene3D" id="1.10.20.10">
    <property type="entry name" value="Histone, subunit A"/>
    <property type="match status" value="1"/>
</dbReference>